<dbReference type="KEGG" id="cvr:CHLNCDRAFT_58394"/>
<keyword evidence="4" id="KW-1185">Reference proteome</keyword>
<name>E1ZJW3_CHLVA</name>
<accession>E1ZJW3</accession>
<evidence type="ECO:0000313" key="3">
    <source>
        <dbReference type="EMBL" id="EFN54064.1"/>
    </source>
</evidence>
<dbReference type="InParanoid" id="E1ZJW3"/>
<gene>
    <name evidence="3" type="ORF">CHLNCDRAFT_58394</name>
</gene>
<feature type="signal peptide" evidence="2">
    <location>
        <begin position="1"/>
        <end position="19"/>
    </location>
</feature>
<sequence length="202" mass="21786">MALPRTLAALLGLFSMAYAYTGDGTAYSGDGEKDKTGFNACEYGDLGSHWEKWYAAMPAGCGSQGWESNKCGKCIKARGLDAGAPGGWVVVKVVDQCASCTCGDVDFSTRGLQAVTGFSWDRKKVEWEWTECSESASKSSSSNDDESVSASSASSDDSSDSEEESKKSKKKSKKCKKGYYKKNGKCKKKKSSDRKLLSEVEE</sequence>
<evidence type="ECO:0000256" key="2">
    <source>
        <dbReference type="SAM" id="SignalP"/>
    </source>
</evidence>
<feature type="compositionally biased region" description="Basic and acidic residues" evidence="1">
    <location>
        <begin position="193"/>
        <end position="202"/>
    </location>
</feature>
<dbReference type="Gene3D" id="2.40.40.10">
    <property type="entry name" value="RlpA-like domain"/>
    <property type="match status" value="1"/>
</dbReference>
<dbReference type="GeneID" id="17353355"/>
<dbReference type="CDD" id="cd22271">
    <property type="entry name" value="DPBB_EXP_N-like"/>
    <property type="match status" value="1"/>
</dbReference>
<feature type="compositionally biased region" description="Basic residues" evidence="1">
    <location>
        <begin position="167"/>
        <end position="192"/>
    </location>
</feature>
<proteinExistence type="predicted"/>
<evidence type="ECO:0000256" key="1">
    <source>
        <dbReference type="SAM" id="MobiDB-lite"/>
    </source>
</evidence>
<dbReference type="EMBL" id="GL433849">
    <property type="protein sequence ID" value="EFN54064.1"/>
    <property type="molecule type" value="Genomic_DNA"/>
</dbReference>
<dbReference type="SUPFAM" id="SSF50685">
    <property type="entry name" value="Barwin-like endoglucanases"/>
    <property type="match status" value="1"/>
</dbReference>
<dbReference type="Proteomes" id="UP000008141">
    <property type="component" value="Unassembled WGS sequence"/>
</dbReference>
<evidence type="ECO:0000313" key="4">
    <source>
        <dbReference type="Proteomes" id="UP000008141"/>
    </source>
</evidence>
<keyword evidence="2" id="KW-0732">Signal</keyword>
<feature type="compositionally biased region" description="Low complexity" evidence="1">
    <location>
        <begin position="136"/>
        <end position="156"/>
    </location>
</feature>
<organism evidence="4">
    <name type="scientific">Chlorella variabilis</name>
    <name type="common">Green alga</name>
    <dbReference type="NCBI Taxonomy" id="554065"/>
    <lineage>
        <taxon>Eukaryota</taxon>
        <taxon>Viridiplantae</taxon>
        <taxon>Chlorophyta</taxon>
        <taxon>core chlorophytes</taxon>
        <taxon>Trebouxiophyceae</taxon>
        <taxon>Chlorellales</taxon>
        <taxon>Chlorellaceae</taxon>
        <taxon>Chlorella clade</taxon>
        <taxon>Chlorella</taxon>
    </lineage>
</organism>
<reference evidence="3 4" key="1">
    <citation type="journal article" date="2010" name="Plant Cell">
        <title>The Chlorella variabilis NC64A genome reveals adaptation to photosymbiosis, coevolution with viruses, and cryptic sex.</title>
        <authorList>
            <person name="Blanc G."/>
            <person name="Duncan G."/>
            <person name="Agarkova I."/>
            <person name="Borodovsky M."/>
            <person name="Gurnon J."/>
            <person name="Kuo A."/>
            <person name="Lindquist E."/>
            <person name="Lucas S."/>
            <person name="Pangilinan J."/>
            <person name="Polle J."/>
            <person name="Salamov A."/>
            <person name="Terry A."/>
            <person name="Yamada T."/>
            <person name="Dunigan D.D."/>
            <person name="Grigoriev I.V."/>
            <person name="Claverie J.M."/>
            <person name="Van Etten J.L."/>
        </authorList>
    </citation>
    <scope>NUCLEOTIDE SEQUENCE [LARGE SCALE GENOMIC DNA]</scope>
    <source>
        <strain evidence="3 4">NC64A</strain>
    </source>
</reference>
<feature type="region of interest" description="Disordered" evidence="1">
    <location>
        <begin position="136"/>
        <end position="202"/>
    </location>
</feature>
<feature type="chain" id="PRO_5003156381" description="Expansin-like EG45 domain-containing protein" evidence="2">
    <location>
        <begin position="20"/>
        <end position="202"/>
    </location>
</feature>
<dbReference type="RefSeq" id="XP_005846166.1">
    <property type="nucleotide sequence ID" value="XM_005846104.1"/>
</dbReference>
<dbReference type="AlphaFoldDB" id="E1ZJW3"/>
<evidence type="ECO:0008006" key="5">
    <source>
        <dbReference type="Google" id="ProtNLM"/>
    </source>
</evidence>
<dbReference type="OrthoDB" id="512564at2759"/>
<dbReference type="InterPro" id="IPR036908">
    <property type="entry name" value="RlpA-like_sf"/>
</dbReference>
<protein>
    <recommendedName>
        <fullName evidence="5">Expansin-like EG45 domain-containing protein</fullName>
    </recommendedName>
</protein>